<sequence length="209" mass="23145">MKKGVKLLTISAAIALFSVATGTIATSVVDASTSEESKQEAKTDEKASIRLAKAGYVFRLNHDATISLKAHQAAHLPKAEVEKLVNDQVLFKVDQVSSLRNGVQVHIVDQTGQAKGWVNIVSDLSNVNAQKKILKKLIKAELKVMDYCDIMQMKSAKKQLKKVTKLADQVKDPEERAIAKTSVKELKKWMGQLEYKDIPALLIGLYPRY</sequence>
<keyword evidence="1" id="KW-0732">Signal</keyword>
<organism evidence="2 3">
    <name type="scientific">Lactobacillus apis</name>
    <dbReference type="NCBI Taxonomy" id="303541"/>
    <lineage>
        <taxon>Bacteria</taxon>
        <taxon>Bacillati</taxon>
        <taxon>Bacillota</taxon>
        <taxon>Bacilli</taxon>
        <taxon>Lactobacillales</taxon>
        <taxon>Lactobacillaceae</taxon>
        <taxon>Lactobacillus</taxon>
    </lineage>
</organism>
<evidence type="ECO:0000256" key="1">
    <source>
        <dbReference type="SAM" id="SignalP"/>
    </source>
</evidence>
<evidence type="ECO:0000313" key="3">
    <source>
        <dbReference type="Proteomes" id="UP000033682"/>
    </source>
</evidence>
<dbReference type="HOGENOM" id="CLU_1314070_0_0_9"/>
<dbReference type="PATRIC" id="fig|303541.3.peg.1214"/>
<reference evidence="2 3" key="1">
    <citation type="submission" date="2015-01" db="EMBL/GenBank/DDBJ databases">
        <title>Comparative genomics of the lactic acid bacteria isolated from the honey bee gut.</title>
        <authorList>
            <person name="Ellegaard K.M."/>
            <person name="Tamarit D."/>
            <person name="Javelind E."/>
            <person name="Olofsson T."/>
            <person name="Andersson S.G."/>
            <person name="Vasquez A."/>
        </authorList>
    </citation>
    <scope>NUCLEOTIDE SEQUENCE [LARGE SCALE GENOMIC DNA]</scope>
    <source>
        <strain evidence="2 3">Hma11</strain>
    </source>
</reference>
<comment type="caution">
    <text evidence="2">The sequence shown here is derived from an EMBL/GenBank/DDBJ whole genome shotgun (WGS) entry which is preliminary data.</text>
</comment>
<protein>
    <submittedName>
        <fullName evidence="2">Uncharacterized protein</fullName>
    </submittedName>
</protein>
<dbReference type="AlphaFoldDB" id="A0A0F4LPY7"/>
<proteinExistence type="predicted"/>
<accession>A0A0F4LPY7</accession>
<gene>
    <name evidence="2" type="ORF">JF72_10530</name>
</gene>
<feature type="chain" id="PRO_5002472732" evidence="1">
    <location>
        <begin position="26"/>
        <end position="209"/>
    </location>
</feature>
<dbReference type="STRING" id="303541.JF72_10530"/>
<dbReference type="RefSeq" id="WP_046307475.1">
    <property type="nucleotide sequence ID" value="NZ_KQ034000.1"/>
</dbReference>
<name>A0A0F4LPY7_9LACO</name>
<evidence type="ECO:0000313" key="2">
    <source>
        <dbReference type="EMBL" id="KJY60892.1"/>
    </source>
</evidence>
<dbReference type="Proteomes" id="UP000033682">
    <property type="component" value="Unassembled WGS sequence"/>
</dbReference>
<keyword evidence="3" id="KW-1185">Reference proteome</keyword>
<dbReference type="EMBL" id="JXLG01000006">
    <property type="protein sequence ID" value="KJY60892.1"/>
    <property type="molecule type" value="Genomic_DNA"/>
</dbReference>
<feature type="signal peptide" evidence="1">
    <location>
        <begin position="1"/>
        <end position="25"/>
    </location>
</feature>